<organism evidence="1 2">
    <name type="scientific">Paenibacillus montaniterrae</name>
    <dbReference type="NCBI Taxonomy" id="429341"/>
    <lineage>
        <taxon>Bacteria</taxon>
        <taxon>Bacillati</taxon>
        <taxon>Bacillota</taxon>
        <taxon>Bacilli</taxon>
        <taxon>Bacillales</taxon>
        <taxon>Paenibacillaceae</taxon>
        <taxon>Paenibacillus</taxon>
    </lineage>
</organism>
<comment type="caution">
    <text evidence="1">The sequence shown here is derived from an EMBL/GenBank/DDBJ whole genome shotgun (WGS) entry which is preliminary data.</text>
</comment>
<dbReference type="Proteomes" id="UP000683139">
    <property type="component" value="Unassembled WGS sequence"/>
</dbReference>
<evidence type="ECO:0000313" key="2">
    <source>
        <dbReference type="Proteomes" id="UP000683139"/>
    </source>
</evidence>
<gene>
    <name evidence="1" type="ORF">J40TS1_31350</name>
</gene>
<dbReference type="AlphaFoldDB" id="A0A919YVB7"/>
<name>A0A919YVB7_9BACL</name>
<accession>A0A919YVB7</accession>
<dbReference type="EMBL" id="BOSE01000006">
    <property type="protein sequence ID" value="GIP17493.1"/>
    <property type="molecule type" value="Genomic_DNA"/>
</dbReference>
<protein>
    <submittedName>
        <fullName evidence="1">Uncharacterized protein</fullName>
    </submittedName>
</protein>
<proteinExistence type="predicted"/>
<keyword evidence="2" id="KW-1185">Reference proteome</keyword>
<sequence>MGDNYLYHYYEAETGPFKNLSSLSYEEALSVQDTLKQDGGVFASQRSDDYLLVRRQLEELARELFISKGGKPTKAYPHYMTFGACNWLKEWYRDGKELRIPLEEFDPMTISFTYGDLFPTMRYKDGKPYRERIYLKHEIIELVKEIGRPQIWNPNGNKGPERYIEVQIWDDKVINKYL</sequence>
<reference evidence="1" key="1">
    <citation type="submission" date="2021-03" db="EMBL/GenBank/DDBJ databases">
        <title>Antimicrobial resistance genes in bacteria isolated from Japanese honey, and their potential for conferring macrolide and lincosamide resistance in the American foulbrood pathogen Paenibacillus larvae.</title>
        <authorList>
            <person name="Okamoto M."/>
            <person name="Kumagai M."/>
            <person name="Kanamori H."/>
            <person name="Takamatsu D."/>
        </authorList>
    </citation>
    <scope>NUCLEOTIDE SEQUENCE</scope>
    <source>
        <strain evidence="1">J40TS1</strain>
    </source>
</reference>
<dbReference type="RefSeq" id="WP_213516903.1">
    <property type="nucleotide sequence ID" value="NZ_BOSE01000006.1"/>
</dbReference>
<evidence type="ECO:0000313" key="1">
    <source>
        <dbReference type="EMBL" id="GIP17493.1"/>
    </source>
</evidence>